<evidence type="ECO:0000256" key="2">
    <source>
        <dbReference type="ARBA" id="ARBA00022741"/>
    </source>
</evidence>
<dbReference type="Gene3D" id="3.40.50.300">
    <property type="entry name" value="P-loop containing nucleotide triphosphate hydrolases"/>
    <property type="match status" value="2"/>
</dbReference>
<evidence type="ECO:0000259" key="5">
    <source>
        <dbReference type="PROSITE" id="PS50893"/>
    </source>
</evidence>
<dbReference type="FunFam" id="3.40.50.300:FF:000011">
    <property type="entry name" value="Putative ABC transporter ATP-binding component"/>
    <property type="match status" value="1"/>
</dbReference>
<reference evidence="6 7" key="1">
    <citation type="journal article" date="2024" name="Science">
        <title>Giant polyketide synthase enzymes in the biosynthesis of giant marine polyether toxins.</title>
        <authorList>
            <person name="Fallon T.R."/>
            <person name="Shende V.V."/>
            <person name="Wierzbicki I.H."/>
            <person name="Pendleton A.L."/>
            <person name="Watervoot N.F."/>
            <person name="Auber R.P."/>
            <person name="Gonzalez D.J."/>
            <person name="Wisecaver J.H."/>
            <person name="Moore B.S."/>
        </authorList>
    </citation>
    <scope>NUCLEOTIDE SEQUENCE [LARGE SCALE GENOMIC DNA]</scope>
    <source>
        <strain evidence="6 7">12B1</strain>
    </source>
</reference>
<evidence type="ECO:0000313" key="6">
    <source>
        <dbReference type="EMBL" id="KAL1508734.1"/>
    </source>
</evidence>
<evidence type="ECO:0000256" key="4">
    <source>
        <dbReference type="SAM" id="Coils"/>
    </source>
</evidence>
<comment type="caution">
    <text evidence="6">The sequence shown here is derived from an EMBL/GenBank/DDBJ whole genome shotgun (WGS) entry which is preliminary data.</text>
</comment>
<feature type="domain" description="ABC transporter" evidence="5">
    <location>
        <begin position="497"/>
        <end position="711"/>
    </location>
</feature>
<dbReference type="InterPro" id="IPR017871">
    <property type="entry name" value="ABC_transporter-like_CS"/>
</dbReference>
<dbReference type="PROSITE" id="PS50893">
    <property type="entry name" value="ABC_TRANSPORTER_2"/>
    <property type="match status" value="2"/>
</dbReference>
<keyword evidence="2" id="KW-0547">Nucleotide-binding</keyword>
<dbReference type="EMBL" id="JBGBPQ010000016">
    <property type="protein sequence ID" value="KAL1508734.1"/>
    <property type="molecule type" value="Genomic_DNA"/>
</dbReference>
<sequence>MEAREACDALLAGLDEEVLAYVVDMLQGEEDQETMRATLAAFLLSCDHCASEDEAVAKCAELFAALHPAEEAAAPAPQLRVLDKKTSLADADAHLFRDKAADQLGGRLVGLDEALETRKKRKAQQEAELRAVKAAHTRVVAQRREEEAALQAAATQAVLLRAQRGAFTGAIEAKPFSLPNPGGGRELIENATFTLVRGRIYGLIGRNGKGKSTLLRALASRAVGDIPAELTVHYVSQEVQMSEESREWTPVQVVLDADVERRLLLQEAAALADDDEHALRLQKVTARLELLDAHSAEERAITLLSNLGFSAELRGRPMSALSGGWRVRTALAAAIFAKPDLLLLDEPTNHLSIGAVLWLARELTTAETWRERTVVVVSHDRVFLDEVSTDTLHVSGAARRLTQSRGNYTAWAKRREQQQLTHAREMESKQRMIKELRDYKPLGSTPKAMKIFKSKEKQADKLEEEACELEEAAAALLEDAETPMSLKAGGKLPGFAVQVKGVSFAYGGGAPLFRDVEMGIDSSSRIVLLGENGNGKTTLVKLILGELTPTAGEVLRAGGVRIALVNQHHADQIDLTLSPLQFLMERFPGDSSYDHEQQLRSHLHSCGVSGQMQTVPSSALSGGQRSRVALAAVSYTQPHILVLDEPTNNLDLESVASLADCIDKFAGGVVLVSHDQYFVSRVAKEVWVVEKGKVARASSFDHYREAQVAKMK</sequence>
<proteinExistence type="predicted"/>
<feature type="domain" description="ABC transporter" evidence="5">
    <location>
        <begin position="171"/>
        <end position="430"/>
    </location>
</feature>
<dbReference type="Proteomes" id="UP001515480">
    <property type="component" value="Unassembled WGS sequence"/>
</dbReference>
<evidence type="ECO:0000313" key="7">
    <source>
        <dbReference type="Proteomes" id="UP001515480"/>
    </source>
</evidence>
<dbReference type="InterPro" id="IPR027417">
    <property type="entry name" value="P-loop_NTPase"/>
</dbReference>
<dbReference type="GO" id="GO:0016887">
    <property type="term" value="F:ATP hydrolysis activity"/>
    <property type="evidence" value="ECO:0007669"/>
    <property type="project" value="InterPro"/>
</dbReference>
<gene>
    <name evidence="6" type="ORF">AB1Y20_004829</name>
</gene>
<dbReference type="CDD" id="cd03221">
    <property type="entry name" value="ABCF_EF-3"/>
    <property type="match status" value="2"/>
</dbReference>
<dbReference type="PANTHER" id="PTHR19211">
    <property type="entry name" value="ATP-BINDING TRANSPORT PROTEIN-RELATED"/>
    <property type="match status" value="1"/>
</dbReference>
<dbReference type="SUPFAM" id="SSF52540">
    <property type="entry name" value="P-loop containing nucleoside triphosphate hydrolases"/>
    <property type="match status" value="2"/>
</dbReference>
<dbReference type="PROSITE" id="PS00211">
    <property type="entry name" value="ABC_TRANSPORTER_1"/>
    <property type="match status" value="1"/>
</dbReference>
<dbReference type="PANTHER" id="PTHR19211:SF14">
    <property type="entry name" value="ATP-BINDING CASSETTE SUB-FAMILY F MEMBER 1"/>
    <property type="match status" value="1"/>
</dbReference>
<dbReference type="GO" id="GO:0005524">
    <property type="term" value="F:ATP binding"/>
    <property type="evidence" value="ECO:0007669"/>
    <property type="project" value="UniProtKB-KW"/>
</dbReference>
<keyword evidence="7" id="KW-1185">Reference proteome</keyword>
<evidence type="ECO:0000256" key="3">
    <source>
        <dbReference type="ARBA" id="ARBA00022840"/>
    </source>
</evidence>
<dbReference type="Pfam" id="PF00005">
    <property type="entry name" value="ABC_tran"/>
    <property type="match status" value="2"/>
</dbReference>
<dbReference type="AlphaFoldDB" id="A0AB34IZ93"/>
<dbReference type="InterPro" id="IPR003439">
    <property type="entry name" value="ABC_transporter-like_ATP-bd"/>
</dbReference>
<dbReference type="FunFam" id="3.40.50.300:FF:001197">
    <property type="entry name" value="Putative ATP-binding cassette family ATPase"/>
    <property type="match status" value="1"/>
</dbReference>
<protein>
    <recommendedName>
        <fullName evidence="5">ABC transporter domain-containing protein</fullName>
    </recommendedName>
</protein>
<organism evidence="6 7">
    <name type="scientific">Prymnesium parvum</name>
    <name type="common">Toxic golden alga</name>
    <dbReference type="NCBI Taxonomy" id="97485"/>
    <lineage>
        <taxon>Eukaryota</taxon>
        <taxon>Haptista</taxon>
        <taxon>Haptophyta</taxon>
        <taxon>Prymnesiophyceae</taxon>
        <taxon>Prymnesiales</taxon>
        <taxon>Prymnesiaceae</taxon>
        <taxon>Prymnesium</taxon>
    </lineage>
</organism>
<feature type="coiled-coil region" evidence="4">
    <location>
        <begin position="452"/>
        <end position="479"/>
    </location>
</feature>
<evidence type="ECO:0000256" key="1">
    <source>
        <dbReference type="ARBA" id="ARBA00022737"/>
    </source>
</evidence>
<keyword evidence="1" id="KW-0677">Repeat</keyword>
<keyword evidence="3" id="KW-0067">ATP-binding</keyword>
<accession>A0AB34IZ93</accession>
<dbReference type="FunFam" id="3.40.50.300:FF:001092">
    <property type="entry name" value="ATP-binding cassette sub-family F member 2"/>
    <property type="match status" value="1"/>
</dbReference>
<dbReference type="InterPro" id="IPR003593">
    <property type="entry name" value="AAA+_ATPase"/>
</dbReference>
<keyword evidence="4" id="KW-0175">Coiled coil</keyword>
<name>A0AB34IZ93_PRYPA</name>
<dbReference type="SMART" id="SM00382">
    <property type="entry name" value="AAA"/>
    <property type="match status" value="2"/>
</dbReference>
<dbReference type="InterPro" id="IPR050611">
    <property type="entry name" value="ABCF"/>
</dbReference>